<dbReference type="Proteomes" id="UP000216311">
    <property type="component" value="Unassembled WGS sequence"/>
</dbReference>
<gene>
    <name evidence="2" type="ORF">CGZ93_07540</name>
</gene>
<comment type="caution">
    <text evidence="2">The sequence shown here is derived from an EMBL/GenBank/DDBJ whole genome shotgun (WGS) entry which is preliminary data.</text>
</comment>
<evidence type="ECO:0000313" key="3">
    <source>
        <dbReference type="Proteomes" id="UP000216311"/>
    </source>
</evidence>
<feature type="compositionally biased region" description="Low complexity" evidence="1">
    <location>
        <begin position="116"/>
        <end position="137"/>
    </location>
</feature>
<sequence length="137" mass="14874">MAEQETVSQQLRKALDDFLKGQGAGLEEVVNTRAFGSLVAQTTGNLVALTRISNEVLDLAIRNSRLAGRRDVASLGRQLARTEEKLERVLQVVERLEDELADSRARNAELEEAAARRTTSSAATTAKSAVTAKRAPK</sequence>
<dbReference type="EMBL" id="NMVQ01000010">
    <property type="protein sequence ID" value="OYO22693.1"/>
    <property type="molecule type" value="Genomic_DNA"/>
</dbReference>
<reference evidence="2 3" key="1">
    <citation type="submission" date="2017-07" db="EMBL/GenBank/DDBJ databases">
        <title>Draft whole genome sequences of clinical Proprionibacteriaceae strains.</title>
        <authorList>
            <person name="Bernier A.-M."/>
            <person name="Bernard K."/>
            <person name="Domingo M.-C."/>
        </authorList>
    </citation>
    <scope>NUCLEOTIDE SEQUENCE [LARGE SCALE GENOMIC DNA]</scope>
    <source>
        <strain evidence="2 3">NML 130396</strain>
    </source>
</reference>
<name>A0A255H666_9ACTN</name>
<keyword evidence="3" id="KW-1185">Reference proteome</keyword>
<dbReference type="RefSeq" id="WP_094363538.1">
    <property type="nucleotide sequence ID" value="NZ_NMVQ01000010.1"/>
</dbReference>
<evidence type="ECO:0000256" key="1">
    <source>
        <dbReference type="SAM" id="MobiDB-lite"/>
    </source>
</evidence>
<evidence type="ECO:0000313" key="2">
    <source>
        <dbReference type="EMBL" id="OYO22693.1"/>
    </source>
</evidence>
<dbReference type="OrthoDB" id="5149314at2"/>
<proteinExistence type="predicted"/>
<feature type="region of interest" description="Disordered" evidence="1">
    <location>
        <begin position="111"/>
        <end position="137"/>
    </location>
</feature>
<accession>A0A255H666</accession>
<protein>
    <submittedName>
        <fullName evidence="2">Uncharacterized protein</fullName>
    </submittedName>
</protein>
<organism evidence="2 3">
    <name type="scientific">Enemella dayhoffiae</name>
    <dbReference type="NCBI Taxonomy" id="2016507"/>
    <lineage>
        <taxon>Bacteria</taxon>
        <taxon>Bacillati</taxon>
        <taxon>Actinomycetota</taxon>
        <taxon>Actinomycetes</taxon>
        <taxon>Propionibacteriales</taxon>
        <taxon>Propionibacteriaceae</taxon>
        <taxon>Enemella</taxon>
    </lineage>
</organism>
<dbReference type="AlphaFoldDB" id="A0A255H666"/>